<organism evidence="1 2">
    <name type="scientific">Bifidobacterium catenulatum subsp. kashiwanohense</name>
    <dbReference type="NCBI Taxonomy" id="630129"/>
    <lineage>
        <taxon>Bacteria</taxon>
        <taxon>Bacillati</taxon>
        <taxon>Actinomycetota</taxon>
        <taxon>Actinomycetes</taxon>
        <taxon>Bifidobacteriales</taxon>
        <taxon>Bifidobacteriaceae</taxon>
        <taxon>Bifidobacterium</taxon>
    </lineage>
</organism>
<dbReference type="SUPFAM" id="SSF53822">
    <property type="entry name" value="Periplasmic binding protein-like I"/>
    <property type="match status" value="1"/>
</dbReference>
<reference evidence="1" key="2">
    <citation type="submission" date="2023-04" db="EMBL/GenBank/DDBJ databases">
        <authorList>
            <person name="Orihara K."/>
        </authorList>
    </citation>
    <scope>NUCLEOTIDE SEQUENCE</scope>
    <source>
        <strain evidence="1">YIT 13057</strain>
    </source>
</reference>
<reference evidence="1" key="1">
    <citation type="journal article" date="2023" name="Gut Microbes">
        <title>Characterization of Bifidobacterium kashiwanohense that utilizes both milk- and plant-derived oligosaccharides.</title>
        <authorList>
            <person name="Orihara K."/>
            <person name="Yahagi K."/>
            <person name="Saito Y."/>
            <person name="Watanabe Y."/>
            <person name="Sasai T."/>
            <person name="Hara T."/>
            <person name="Tsukuda N."/>
            <person name="Oki K."/>
            <person name="Fujimoto J."/>
            <person name="Matsuki T."/>
        </authorList>
    </citation>
    <scope>NUCLEOTIDE SEQUENCE</scope>
    <source>
        <strain evidence="1">YIT 13057</strain>
    </source>
</reference>
<sequence length="74" mass="8155">MMWRNAHARWCFVDRLVDSGYCDGVGVDNREGGRLAAKALIASLATRVVRGKAGGRVGCVCVERPDGMSDRRFR</sequence>
<comment type="caution">
    <text evidence="1">The sequence shown here is derived from an EMBL/GenBank/DDBJ whole genome shotgun (WGS) entry which is preliminary data.</text>
</comment>
<dbReference type="AlphaFoldDB" id="A0AAJ1UMP9"/>
<protein>
    <submittedName>
        <fullName evidence="1">Uncharacterized protein</fullName>
    </submittedName>
</protein>
<evidence type="ECO:0000313" key="2">
    <source>
        <dbReference type="Proteomes" id="UP001157379"/>
    </source>
</evidence>
<evidence type="ECO:0000313" key="1">
    <source>
        <dbReference type="EMBL" id="MDH7899218.1"/>
    </source>
</evidence>
<dbReference type="EMBL" id="JAOPMD010000006">
    <property type="protein sequence ID" value="MDH7899218.1"/>
    <property type="molecule type" value="Genomic_DNA"/>
</dbReference>
<accession>A0AAJ1UMP9</accession>
<proteinExistence type="predicted"/>
<dbReference type="Proteomes" id="UP001157379">
    <property type="component" value="Unassembled WGS sequence"/>
</dbReference>
<gene>
    <name evidence="1" type="ORF">OB936_03165</name>
</gene>
<dbReference type="Gene3D" id="3.40.50.2300">
    <property type="match status" value="1"/>
</dbReference>
<dbReference type="RefSeq" id="WP_281108615.1">
    <property type="nucleotide sequence ID" value="NZ_JAOPMD010000006.1"/>
</dbReference>
<dbReference type="InterPro" id="IPR028082">
    <property type="entry name" value="Peripla_BP_I"/>
</dbReference>
<name>A0AAJ1UMP9_9BIFI</name>